<evidence type="ECO:0000256" key="1">
    <source>
        <dbReference type="SAM" id="MobiDB-lite"/>
    </source>
</evidence>
<feature type="region of interest" description="Disordered" evidence="1">
    <location>
        <begin position="484"/>
        <end position="529"/>
    </location>
</feature>
<dbReference type="Proteomes" id="UP000054558">
    <property type="component" value="Unassembled WGS sequence"/>
</dbReference>
<proteinExistence type="predicted"/>
<gene>
    <name evidence="2" type="ORF">KFL_000690080</name>
</gene>
<name>A0A1Y1HWZ2_KLENI</name>
<dbReference type="AlphaFoldDB" id="A0A1Y1HWZ2"/>
<sequence length="612" mass="66372">MDATRAATLRPAKAFARAGSQDFDVHRSVSTTHCVGRLREEQNGPPVVKGLCLRPISGEGLKGVAVSRKVAAPWMVNAVYRHSRLETVEDVFQGAESSRKAHTESDTHELPDLDTISQLYLERGCWDSEAEQNELHHAVSNISHSENLEEQTWRSTMYGASLDSWPQVSWNSSPQLADLPFRETQASGSAEQDSLEGIKGFASGDADVASPLDKVPRLIKNELLRGAQPSDVLGGASRFSGREGALEGRAARPWHETFEGRSADGGASVSVPLQESAKRNVPTFQAAQRTAEKKGGSENGATTQKTGEEGLREEGRRRRSQRSQVAEGRRWRSRAGSESSSTQLRPSEAQNNTERRGALPAEALNPSRPARAVPETEEGMDVQSSDEGGVESMQGLVFGRAGLVGLAGSALRWMQRLARALAATITKSLPSSVPKKSVEAVLYGVVALAGVWLCKAVLEVVLTTGAVLCCILIAARVLWASKERTASSNNDRRRDRSPSEEQDDWMGARNQDERHAPRKRSESKSKSQSVLDWALGQDLGPGMEGSRTKSRINLQKEPAIWKPMQAGFDEVFDRANTLMTAVRGSAASLDLLSMFDMSADSAGNGPSTYQKS</sequence>
<feature type="compositionally biased region" description="Basic and acidic residues" evidence="1">
    <location>
        <begin position="306"/>
        <end position="316"/>
    </location>
</feature>
<evidence type="ECO:0000313" key="3">
    <source>
        <dbReference type="Proteomes" id="UP000054558"/>
    </source>
</evidence>
<feature type="compositionally biased region" description="Polar residues" evidence="1">
    <location>
        <begin position="336"/>
        <end position="352"/>
    </location>
</feature>
<evidence type="ECO:0000313" key="2">
    <source>
        <dbReference type="EMBL" id="GAQ81026.1"/>
    </source>
</evidence>
<organism evidence="2 3">
    <name type="scientific">Klebsormidium nitens</name>
    <name type="common">Green alga</name>
    <name type="synonym">Ulothrix nitens</name>
    <dbReference type="NCBI Taxonomy" id="105231"/>
    <lineage>
        <taxon>Eukaryota</taxon>
        <taxon>Viridiplantae</taxon>
        <taxon>Streptophyta</taxon>
        <taxon>Klebsormidiophyceae</taxon>
        <taxon>Klebsormidiales</taxon>
        <taxon>Klebsormidiaceae</taxon>
        <taxon>Klebsormidium</taxon>
    </lineage>
</organism>
<protein>
    <submittedName>
        <fullName evidence="2">Uncharacterized protein</fullName>
    </submittedName>
</protein>
<reference evidence="2 3" key="1">
    <citation type="journal article" date="2014" name="Nat. Commun.">
        <title>Klebsormidium flaccidum genome reveals primary factors for plant terrestrial adaptation.</title>
        <authorList>
            <person name="Hori K."/>
            <person name="Maruyama F."/>
            <person name="Fujisawa T."/>
            <person name="Togashi T."/>
            <person name="Yamamoto N."/>
            <person name="Seo M."/>
            <person name="Sato S."/>
            <person name="Yamada T."/>
            <person name="Mori H."/>
            <person name="Tajima N."/>
            <person name="Moriyama T."/>
            <person name="Ikeuchi M."/>
            <person name="Watanabe M."/>
            <person name="Wada H."/>
            <person name="Kobayashi K."/>
            <person name="Saito M."/>
            <person name="Masuda T."/>
            <person name="Sasaki-Sekimoto Y."/>
            <person name="Mashiguchi K."/>
            <person name="Awai K."/>
            <person name="Shimojima M."/>
            <person name="Masuda S."/>
            <person name="Iwai M."/>
            <person name="Nobusawa T."/>
            <person name="Narise T."/>
            <person name="Kondo S."/>
            <person name="Saito H."/>
            <person name="Sato R."/>
            <person name="Murakawa M."/>
            <person name="Ihara Y."/>
            <person name="Oshima-Yamada Y."/>
            <person name="Ohtaka K."/>
            <person name="Satoh M."/>
            <person name="Sonobe K."/>
            <person name="Ishii M."/>
            <person name="Ohtani R."/>
            <person name="Kanamori-Sato M."/>
            <person name="Honoki R."/>
            <person name="Miyazaki D."/>
            <person name="Mochizuki H."/>
            <person name="Umetsu J."/>
            <person name="Higashi K."/>
            <person name="Shibata D."/>
            <person name="Kamiya Y."/>
            <person name="Sato N."/>
            <person name="Nakamura Y."/>
            <person name="Tabata S."/>
            <person name="Ida S."/>
            <person name="Kurokawa K."/>
            <person name="Ohta H."/>
        </authorList>
    </citation>
    <scope>NUCLEOTIDE SEQUENCE [LARGE SCALE GENOMIC DNA]</scope>
    <source>
        <strain evidence="2 3">NIES-2285</strain>
    </source>
</reference>
<dbReference type="EMBL" id="DF237018">
    <property type="protein sequence ID" value="GAQ81026.1"/>
    <property type="molecule type" value="Genomic_DNA"/>
</dbReference>
<feature type="compositionally biased region" description="Basic and acidic residues" evidence="1">
    <location>
        <begin position="510"/>
        <end position="525"/>
    </location>
</feature>
<feature type="compositionally biased region" description="Basic and acidic residues" evidence="1">
    <location>
        <begin position="484"/>
        <end position="499"/>
    </location>
</feature>
<feature type="region of interest" description="Disordered" evidence="1">
    <location>
        <begin position="274"/>
        <end position="388"/>
    </location>
</feature>
<keyword evidence="3" id="KW-1185">Reference proteome</keyword>
<accession>A0A1Y1HWZ2</accession>